<reference evidence="4" key="2">
    <citation type="submission" date="2024-10" db="UniProtKB">
        <authorList>
            <consortium name="EnsemblProtists"/>
        </authorList>
    </citation>
    <scope>IDENTIFICATION</scope>
</reference>
<dbReference type="STRING" id="2903.R1FNF5"/>
<dbReference type="AlphaFoldDB" id="A0A0D3KXW5"/>
<dbReference type="eggNOG" id="KOG0389">
    <property type="taxonomic scope" value="Eukaryota"/>
</dbReference>
<evidence type="ECO:0000313" key="4">
    <source>
        <dbReference type="EnsemblProtists" id="EOD40600"/>
    </source>
</evidence>
<reference evidence="5" key="1">
    <citation type="journal article" date="2013" name="Nature">
        <title>Pan genome of the phytoplankton Emiliania underpins its global distribution.</title>
        <authorList>
            <person name="Read B.A."/>
            <person name="Kegel J."/>
            <person name="Klute M.J."/>
            <person name="Kuo A."/>
            <person name="Lefebvre S.C."/>
            <person name="Maumus F."/>
            <person name="Mayer C."/>
            <person name="Miller J."/>
            <person name="Monier A."/>
            <person name="Salamov A."/>
            <person name="Young J."/>
            <person name="Aguilar M."/>
            <person name="Claverie J.M."/>
            <person name="Frickenhaus S."/>
            <person name="Gonzalez K."/>
            <person name="Herman E.K."/>
            <person name="Lin Y.C."/>
            <person name="Napier J."/>
            <person name="Ogata H."/>
            <person name="Sarno A.F."/>
            <person name="Shmutz J."/>
            <person name="Schroeder D."/>
            <person name="de Vargas C."/>
            <person name="Verret F."/>
            <person name="von Dassow P."/>
            <person name="Valentin K."/>
            <person name="Van de Peer Y."/>
            <person name="Wheeler G."/>
            <person name="Dacks J.B."/>
            <person name="Delwiche C.F."/>
            <person name="Dyhrman S.T."/>
            <person name="Glockner G."/>
            <person name="John U."/>
            <person name="Richards T."/>
            <person name="Worden A.Z."/>
            <person name="Zhang X."/>
            <person name="Grigoriev I.V."/>
            <person name="Allen A.E."/>
            <person name="Bidle K."/>
            <person name="Borodovsky M."/>
            <person name="Bowler C."/>
            <person name="Brownlee C."/>
            <person name="Cock J.M."/>
            <person name="Elias M."/>
            <person name="Gladyshev V.N."/>
            <person name="Groth M."/>
            <person name="Guda C."/>
            <person name="Hadaegh A."/>
            <person name="Iglesias-Rodriguez M.D."/>
            <person name="Jenkins J."/>
            <person name="Jones B.M."/>
            <person name="Lawson T."/>
            <person name="Leese F."/>
            <person name="Lindquist E."/>
            <person name="Lobanov A."/>
            <person name="Lomsadze A."/>
            <person name="Malik S.B."/>
            <person name="Marsh M.E."/>
            <person name="Mackinder L."/>
            <person name="Mock T."/>
            <person name="Mueller-Roeber B."/>
            <person name="Pagarete A."/>
            <person name="Parker M."/>
            <person name="Probert I."/>
            <person name="Quesneville H."/>
            <person name="Raines C."/>
            <person name="Rensing S.A."/>
            <person name="Riano-Pachon D.M."/>
            <person name="Richier S."/>
            <person name="Rokitta S."/>
            <person name="Shiraiwa Y."/>
            <person name="Soanes D.M."/>
            <person name="van der Giezen M."/>
            <person name="Wahlund T.M."/>
            <person name="Williams B."/>
            <person name="Wilson W."/>
            <person name="Wolfe G."/>
            <person name="Wurch L.L."/>
        </authorList>
    </citation>
    <scope>NUCLEOTIDE SEQUENCE</scope>
</reference>
<dbReference type="InterPro" id="IPR001650">
    <property type="entry name" value="Helicase_C-like"/>
</dbReference>
<feature type="region of interest" description="Disordered" evidence="2">
    <location>
        <begin position="18"/>
        <end position="64"/>
    </location>
</feature>
<dbReference type="CDD" id="cd18793">
    <property type="entry name" value="SF2_C_SNF"/>
    <property type="match status" value="1"/>
</dbReference>
<protein>
    <recommendedName>
        <fullName evidence="3">Helicase C-terminal domain-containing protein</fullName>
    </recommendedName>
</protein>
<dbReference type="GO" id="GO:0016787">
    <property type="term" value="F:hydrolase activity"/>
    <property type="evidence" value="ECO:0007669"/>
    <property type="project" value="UniProtKB-KW"/>
</dbReference>
<dbReference type="InterPro" id="IPR049730">
    <property type="entry name" value="SNF2/RAD54-like_C"/>
</dbReference>
<evidence type="ECO:0000259" key="3">
    <source>
        <dbReference type="SMART" id="SM00490"/>
    </source>
</evidence>
<keyword evidence="5" id="KW-1185">Reference proteome</keyword>
<dbReference type="SMART" id="SM00490">
    <property type="entry name" value="HELICc"/>
    <property type="match status" value="1"/>
</dbReference>
<proteinExistence type="predicted"/>
<feature type="compositionally biased region" description="Basic and acidic residues" evidence="2">
    <location>
        <begin position="46"/>
        <end position="64"/>
    </location>
</feature>
<name>A0A0D3KXW5_EMIH1</name>
<dbReference type="PANTHER" id="PTHR10799">
    <property type="entry name" value="SNF2/RAD54 HELICASE FAMILY"/>
    <property type="match status" value="1"/>
</dbReference>
<keyword evidence="1" id="KW-0378">Hydrolase</keyword>
<dbReference type="KEGG" id="ehx:EMIHUDRAFT_251104"/>
<dbReference type="Proteomes" id="UP000013827">
    <property type="component" value="Unassembled WGS sequence"/>
</dbReference>
<dbReference type="RefSeq" id="XP_005793029.1">
    <property type="nucleotide sequence ID" value="XM_005792972.1"/>
</dbReference>
<evidence type="ECO:0000256" key="1">
    <source>
        <dbReference type="ARBA" id="ARBA00022801"/>
    </source>
</evidence>
<feature type="region of interest" description="Disordered" evidence="2">
    <location>
        <begin position="211"/>
        <end position="248"/>
    </location>
</feature>
<organism evidence="4 5">
    <name type="scientific">Emiliania huxleyi (strain CCMP1516)</name>
    <dbReference type="NCBI Taxonomy" id="280463"/>
    <lineage>
        <taxon>Eukaryota</taxon>
        <taxon>Haptista</taxon>
        <taxon>Haptophyta</taxon>
        <taxon>Prymnesiophyceae</taxon>
        <taxon>Isochrysidales</taxon>
        <taxon>Noelaerhabdaceae</taxon>
        <taxon>Emiliania</taxon>
    </lineage>
</organism>
<dbReference type="EnsemblProtists" id="EOD40600">
    <property type="protein sequence ID" value="EOD40600"/>
    <property type="gene ID" value="EMIHUDRAFT_251104"/>
</dbReference>
<dbReference type="GeneID" id="17285871"/>
<accession>A0A0D3KXW5</accession>
<dbReference type="PaxDb" id="2903-EOD40600"/>
<dbReference type="HOGENOM" id="CLU_840518_0_0_1"/>
<sequence length="331" mass="36799">MALSHPAKFCAICKPEARDVSTDKTDADLDPSKDKDTDDEAEDDAKDGSRREERRFDTDEKAYTRQEIIDDARARRSTAYNLLEREQYRCERFDGEVKDKSKALDRAREPEVKALLSTIRSGGVGLNLQEFNHVVFESRDLNPQKHKQAEDRVHRHGQEKDVTVVYLDAKDTFDEAVRELMRRKLDNAQAILDGKLLPKASLPSYKDVVGKMGERPLADGGPSGRSKMKKRDGPGGDVRPTTSNPNTAALASDYHRWQAVKNSLPPHRRVSRRLKDKGVAKDRFTQARIESVLAATGGDVDEAVALPQLVAEAAGKGGGSEVFILSSSDED</sequence>
<dbReference type="InterPro" id="IPR027417">
    <property type="entry name" value="P-loop_NTPase"/>
</dbReference>
<dbReference type="Gene3D" id="3.40.50.300">
    <property type="entry name" value="P-loop containing nucleotide triphosphate hydrolases"/>
    <property type="match status" value="1"/>
</dbReference>
<evidence type="ECO:0000313" key="5">
    <source>
        <dbReference type="Proteomes" id="UP000013827"/>
    </source>
</evidence>
<feature type="compositionally biased region" description="Basic and acidic residues" evidence="2">
    <location>
        <begin position="18"/>
        <end position="36"/>
    </location>
</feature>
<evidence type="ECO:0000256" key="2">
    <source>
        <dbReference type="SAM" id="MobiDB-lite"/>
    </source>
</evidence>
<dbReference type="SUPFAM" id="SSF52540">
    <property type="entry name" value="P-loop containing nucleoside triphosphate hydrolases"/>
    <property type="match status" value="1"/>
</dbReference>
<dbReference type="Pfam" id="PF00271">
    <property type="entry name" value="Helicase_C"/>
    <property type="match status" value="1"/>
</dbReference>
<feature type="domain" description="Helicase C-terminal" evidence="3">
    <location>
        <begin position="77"/>
        <end position="157"/>
    </location>
</feature>